<comment type="subcellular location">
    <subcellularLocation>
        <location evidence="1">Endosome membrane</location>
        <topology evidence="1">Multi-pass membrane protein</topology>
    </subcellularLocation>
    <subcellularLocation>
        <location evidence="2">Golgi apparatus membrane</location>
        <topology evidence="2">Multi-pass membrane protein</topology>
    </subcellularLocation>
</comment>
<feature type="transmembrane region" description="Helical" evidence="10">
    <location>
        <begin position="449"/>
        <end position="469"/>
    </location>
</feature>
<accession>A0A2N9H6W1</accession>
<gene>
    <name evidence="11" type="ORF">FSB_LOCUS35714</name>
</gene>
<sequence length="576" mass="65500">MLRACRLAACPIFSAAAATIREAIRSFPNCLPIPKPTLSFPTKESMARGVRTSFMVQILIALPALVIAIRTLRSTPLKDARQYEQGDYIPLFANKVYSYQGEPCDAYSYFDLPFCPPGDPIPRRRKSIEEISAGGCFTNTKYELRFKMGTTGKILCEKNLTRREVAKFRDAVVNGAMYEMYYDNIQLSDHVGGDNSHIKAWSFWDYVYSRRRFYLINHLRFYPEYVGNKVQNIHVTGDLDSAVDITEDAEIKVNFTYSVFWKEIESEENGGWPRPDDLSTKPMPMPYTTAIGICGWLGLLCAVIVPYLRKYFTENSFGDVTEATGVIRPRHIHGDECRCPQYSSLLGAILGVGTQQFIIICFLFVLAYMGHLYACNPERLYSTLILLNGITSIISGYKAVKFHTGFTPNGWMDCVIQTGALYSLPVFLTALSINILAVITIGVPFPPPYYATVAKYIFSWFPLTIIVLIESGMWGHCRQDEYGITCATIRFQSQIPKQAWYMKTPAQMFLGGLLPFILIFWMMDDIYASLYNLKVCGAFRTMLTAFTIVVTLTVLMGLGCTHYQLSKKDHQWWWRY</sequence>
<dbReference type="EMBL" id="OIVN01002968">
    <property type="protein sequence ID" value="SPD07832.1"/>
    <property type="molecule type" value="Genomic_DNA"/>
</dbReference>
<evidence type="ECO:0000256" key="4">
    <source>
        <dbReference type="ARBA" id="ARBA00022692"/>
    </source>
</evidence>
<dbReference type="GO" id="GO:0072657">
    <property type="term" value="P:protein localization to membrane"/>
    <property type="evidence" value="ECO:0007669"/>
    <property type="project" value="TreeGrafter"/>
</dbReference>
<dbReference type="GO" id="GO:0010008">
    <property type="term" value="C:endosome membrane"/>
    <property type="evidence" value="ECO:0007669"/>
    <property type="project" value="UniProtKB-SubCell"/>
</dbReference>
<keyword evidence="4 10" id="KW-0812">Transmembrane</keyword>
<feature type="transmembrane region" description="Helical" evidence="10">
    <location>
        <begin position="421"/>
        <end position="443"/>
    </location>
</feature>
<dbReference type="PANTHER" id="PTHR10766:SF119">
    <property type="entry name" value="TRANSMEMBRANE 9 SUPERFAMILY MEMBER 5"/>
    <property type="match status" value="1"/>
</dbReference>
<dbReference type="GO" id="GO:0000139">
    <property type="term" value="C:Golgi membrane"/>
    <property type="evidence" value="ECO:0007669"/>
    <property type="project" value="UniProtKB-SubCell"/>
</dbReference>
<evidence type="ECO:0000256" key="10">
    <source>
        <dbReference type="RuleBase" id="RU363079"/>
    </source>
</evidence>
<evidence type="ECO:0000313" key="11">
    <source>
        <dbReference type="EMBL" id="SPD07832.1"/>
    </source>
</evidence>
<dbReference type="InterPro" id="IPR004240">
    <property type="entry name" value="EMP70"/>
</dbReference>
<dbReference type="PANTHER" id="PTHR10766">
    <property type="entry name" value="TRANSMEMBRANE 9 SUPERFAMILY PROTEIN"/>
    <property type="match status" value="1"/>
</dbReference>
<protein>
    <recommendedName>
        <fullName evidence="10">Transmembrane 9 superfamily member</fullName>
    </recommendedName>
</protein>
<organism evidence="11">
    <name type="scientific">Fagus sylvatica</name>
    <name type="common">Beechnut</name>
    <dbReference type="NCBI Taxonomy" id="28930"/>
    <lineage>
        <taxon>Eukaryota</taxon>
        <taxon>Viridiplantae</taxon>
        <taxon>Streptophyta</taxon>
        <taxon>Embryophyta</taxon>
        <taxon>Tracheophyta</taxon>
        <taxon>Spermatophyta</taxon>
        <taxon>Magnoliopsida</taxon>
        <taxon>eudicotyledons</taxon>
        <taxon>Gunneridae</taxon>
        <taxon>Pentapetalae</taxon>
        <taxon>rosids</taxon>
        <taxon>fabids</taxon>
        <taxon>Fagales</taxon>
        <taxon>Fagaceae</taxon>
        <taxon>Fagus</taxon>
    </lineage>
</organism>
<feature type="transmembrane region" description="Helical" evidence="10">
    <location>
        <begin position="287"/>
        <end position="308"/>
    </location>
</feature>
<evidence type="ECO:0000256" key="2">
    <source>
        <dbReference type="ARBA" id="ARBA00004653"/>
    </source>
</evidence>
<keyword evidence="7 10" id="KW-1133">Transmembrane helix</keyword>
<keyword evidence="6" id="KW-0967">Endosome</keyword>
<evidence type="ECO:0000256" key="6">
    <source>
        <dbReference type="ARBA" id="ARBA00022753"/>
    </source>
</evidence>
<evidence type="ECO:0000256" key="3">
    <source>
        <dbReference type="ARBA" id="ARBA00005227"/>
    </source>
</evidence>
<dbReference type="Pfam" id="PF02990">
    <property type="entry name" value="EMP70"/>
    <property type="match status" value="1"/>
</dbReference>
<comment type="caution">
    <text evidence="10">Lacks conserved residue(s) required for the propagation of feature annotation.</text>
</comment>
<keyword evidence="9 10" id="KW-0472">Membrane</keyword>
<evidence type="ECO:0000256" key="1">
    <source>
        <dbReference type="ARBA" id="ARBA00004337"/>
    </source>
</evidence>
<feature type="transmembrane region" description="Helical" evidence="10">
    <location>
        <begin position="543"/>
        <end position="565"/>
    </location>
</feature>
<reference evidence="11" key="1">
    <citation type="submission" date="2018-02" db="EMBL/GenBank/DDBJ databases">
        <authorList>
            <person name="Cohen D.B."/>
            <person name="Kent A.D."/>
        </authorList>
    </citation>
    <scope>NUCLEOTIDE SEQUENCE</scope>
</reference>
<evidence type="ECO:0000256" key="7">
    <source>
        <dbReference type="ARBA" id="ARBA00022989"/>
    </source>
</evidence>
<proteinExistence type="inferred from homology"/>
<feature type="transmembrane region" description="Helical" evidence="10">
    <location>
        <begin position="380"/>
        <end position="400"/>
    </location>
</feature>
<evidence type="ECO:0000256" key="5">
    <source>
        <dbReference type="ARBA" id="ARBA00022729"/>
    </source>
</evidence>
<feature type="transmembrane region" description="Helical" evidence="10">
    <location>
        <begin position="506"/>
        <end position="523"/>
    </location>
</feature>
<keyword evidence="5" id="KW-0732">Signal</keyword>
<keyword evidence="8" id="KW-0333">Golgi apparatus</keyword>
<evidence type="ECO:0000256" key="9">
    <source>
        <dbReference type="ARBA" id="ARBA00023136"/>
    </source>
</evidence>
<comment type="similarity">
    <text evidence="3 10">Belongs to the nonaspanin (TM9SF) (TC 9.A.2) family.</text>
</comment>
<evidence type="ECO:0000256" key="8">
    <source>
        <dbReference type="ARBA" id="ARBA00023034"/>
    </source>
</evidence>
<dbReference type="AlphaFoldDB" id="A0A2N9H6W1"/>
<name>A0A2N9H6W1_FAGSY</name>
<feature type="transmembrane region" description="Helical" evidence="10">
    <location>
        <begin position="345"/>
        <end position="368"/>
    </location>
</feature>